<dbReference type="Pfam" id="PF04909">
    <property type="entry name" value="Amidohydro_2"/>
    <property type="match status" value="1"/>
</dbReference>
<dbReference type="EMBL" id="FOSQ01000001">
    <property type="protein sequence ID" value="SFK17828.1"/>
    <property type="molecule type" value="Genomic_DNA"/>
</dbReference>
<dbReference type="SUPFAM" id="SSF51556">
    <property type="entry name" value="Metallo-dependent hydrolases"/>
    <property type="match status" value="1"/>
</dbReference>
<organism evidence="2 3">
    <name type="scientific">Falsiroseomonas stagni DSM 19981</name>
    <dbReference type="NCBI Taxonomy" id="1123062"/>
    <lineage>
        <taxon>Bacteria</taxon>
        <taxon>Pseudomonadati</taxon>
        <taxon>Pseudomonadota</taxon>
        <taxon>Alphaproteobacteria</taxon>
        <taxon>Acetobacterales</taxon>
        <taxon>Roseomonadaceae</taxon>
        <taxon>Falsiroseomonas</taxon>
    </lineage>
</organism>
<sequence length="293" mass="31924">MSPPLTPPPDPNPRKPRLVCPPGSVDCQVHLFGPAADYPFDPGSRYISEDALPETSIALQDALGLSHAIIVSGGGYGMDTKHLEDTLRRFPDRFRGVALLPPETTQAEMARLHGLGVRGLRFVSPAHGAHLPHLSERAAAMAAELGWVVQFYPAQGDLGDFADRLMALRGPVVLDHFGAVPAAGGVDQPAFRTMLRMLDSGRVWVRLSGPMRCTKEDFPYPSVTPLAKALVAHAPERLIWGSDWPHVNMRGRLMPNDGDLLDQMLDWAPEEAVRNRILSDNARALYDIKAPGA</sequence>
<protein>
    <submittedName>
        <fullName evidence="2">Predicted metal-dependent hydrolase, TIM-barrel fold</fullName>
    </submittedName>
</protein>
<gene>
    <name evidence="2" type="ORF">SAMN02745775_101225</name>
</gene>
<proteinExistence type="predicted"/>
<dbReference type="Gene3D" id="3.20.20.140">
    <property type="entry name" value="Metal-dependent hydrolases"/>
    <property type="match status" value="1"/>
</dbReference>
<dbReference type="OrthoDB" id="9787654at2"/>
<dbReference type="STRING" id="1123062.SAMN02745775_101225"/>
<name>A0A1I3XE62_9PROT</name>
<dbReference type="RefSeq" id="WP_092954229.1">
    <property type="nucleotide sequence ID" value="NZ_FOSQ01000001.1"/>
</dbReference>
<keyword evidence="2" id="KW-0378">Hydrolase</keyword>
<dbReference type="InterPro" id="IPR032466">
    <property type="entry name" value="Metal_Hydrolase"/>
</dbReference>
<dbReference type="InterPro" id="IPR052358">
    <property type="entry name" value="Aro_Compnd_Degr_Hydrolases"/>
</dbReference>
<evidence type="ECO:0000313" key="3">
    <source>
        <dbReference type="Proteomes" id="UP000199473"/>
    </source>
</evidence>
<evidence type="ECO:0000259" key="1">
    <source>
        <dbReference type="Pfam" id="PF04909"/>
    </source>
</evidence>
<evidence type="ECO:0000313" key="2">
    <source>
        <dbReference type="EMBL" id="SFK17828.1"/>
    </source>
</evidence>
<feature type="domain" description="Amidohydrolase-related" evidence="1">
    <location>
        <begin position="25"/>
        <end position="288"/>
    </location>
</feature>
<reference evidence="2 3" key="1">
    <citation type="submission" date="2016-10" db="EMBL/GenBank/DDBJ databases">
        <authorList>
            <person name="de Groot N.N."/>
        </authorList>
    </citation>
    <scope>NUCLEOTIDE SEQUENCE [LARGE SCALE GENOMIC DNA]</scope>
    <source>
        <strain evidence="2 3">DSM 19981</strain>
    </source>
</reference>
<dbReference type="GO" id="GO:0016787">
    <property type="term" value="F:hydrolase activity"/>
    <property type="evidence" value="ECO:0007669"/>
    <property type="project" value="UniProtKB-KW"/>
</dbReference>
<dbReference type="InterPro" id="IPR006680">
    <property type="entry name" value="Amidohydro-rel"/>
</dbReference>
<accession>A0A1I3XE62</accession>
<dbReference type="Proteomes" id="UP000199473">
    <property type="component" value="Unassembled WGS sequence"/>
</dbReference>
<dbReference type="PANTHER" id="PTHR35563:SF2">
    <property type="entry name" value="BARREL METAL-DEPENDENT HYDROLASE, PUTATIVE (AFU_ORTHOLOGUE AFUA_1G16240)-RELATED"/>
    <property type="match status" value="1"/>
</dbReference>
<keyword evidence="3" id="KW-1185">Reference proteome</keyword>
<dbReference type="AlphaFoldDB" id="A0A1I3XE62"/>
<dbReference type="PANTHER" id="PTHR35563">
    <property type="entry name" value="BARREL METAL-DEPENDENT HYDROLASE, PUTATIVE (AFU_ORTHOLOGUE AFUA_1G16240)-RELATED"/>
    <property type="match status" value="1"/>
</dbReference>